<protein>
    <submittedName>
        <fullName evidence="2">Uncharacterized protein</fullName>
    </submittedName>
</protein>
<name>A0A9P7F0J3_9AGAM</name>
<proteinExistence type="predicted"/>
<accession>A0A9P7F0J3</accession>
<keyword evidence="3" id="KW-1185">Reference proteome</keyword>
<dbReference type="Proteomes" id="UP000823399">
    <property type="component" value="Unassembled WGS sequence"/>
</dbReference>
<gene>
    <name evidence="2" type="ORF">F5147DRAFT_709890</name>
</gene>
<reference evidence="2" key="1">
    <citation type="journal article" date="2020" name="New Phytol.">
        <title>Comparative genomics reveals dynamic genome evolution in host specialist ectomycorrhizal fungi.</title>
        <authorList>
            <person name="Lofgren L.A."/>
            <person name="Nguyen N.H."/>
            <person name="Vilgalys R."/>
            <person name="Ruytinx J."/>
            <person name="Liao H.L."/>
            <person name="Branco S."/>
            <person name="Kuo A."/>
            <person name="LaButti K."/>
            <person name="Lipzen A."/>
            <person name="Andreopoulos W."/>
            <person name="Pangilinan J."/>
            <person name="Riley R."/>
            <person name="Hundley H."/>
            <person name="Na H."/>
            <person name="Barry K."/>
            <person name="Grigoriev I.V."/>
            <person name="Stajich J.E."/>
            <person name="Kennedy P.G."/>
        </authorList>
    </citation>
    <scope>NUCLEOTIDE SEQUENCE</scope>
    <source>
        <strain evidence="2">FC423</strain>
    </source>
</reference>
<evidence type="ECO:0000256" key="1">
    <source>
        <dbReference type="SAM" id="SignalP"/>
    </source>
</evidence>
<evidence type="ECO:0000313" key="3">
    <source>
        <dbReference type="Proteomes" id="UP000823399"/>
    </source>
</evidence>
<feature type="chain" id="PRO_5040380204" evidence="1">
    <location>
        <begin position="22"/>
        <end position="112"/>
    </location>
</feature>
<dbReference type="EMBL" id="JABBWM010000053">
    <property type="protein sequence ID" value="KAG2100649.1"/>
    <property type="molecule type" value="Genomic_DNA"/>
</dbReference>
<sequence>TLPMLRRALLMCLVQMWPNSARLGVCLSSKRHTAPAAPTRIRTAEARLAGGALLVMFPSARVPSLSARLQMDLRRVRASQCLSTLWLLSLQRRPLPLLRLKKKKGLRVLAWM</sequence>
<keyword evidence="1" id="KW-0732">Signal</keyword>
<feature type="non-terminal residue" evidence="2">
    <location>
        <position position="1"/>
    </location>
</feature>
<feature type="signal peptide" evidence="1">
    <location>
        <begin position="1"/>
        <end position="21"/>
    </location>
</feature>
<dbReference type="AlphaFoldDB" id="A0A9P7F0J3"/>
<comment type="caution">
    <text evidence="2">The sequence shown here is derived from an EMBL/GenBank/DDBJ whole genome shotgun (WGS) entry which is preliminary data.</text>
</comment>
<dbReference type="RefSeq" id="XP_041289592.1">
    <property type="nucleotide sequence ID" value="XM_041438235.1"/>
</dbReference>
<dbReference type="GeneID" id="64700494"/>
<organism evidence="2 3">
    <name type="scientific">Suillus discolor</name>
    <dbReference type="NCBI Taxonomy" id="1912936"/>
    <lineage>
        <taxon>Eukaryota</taxon>
        <taxon>Fungi</taxon>
        <taxon>Dikarya</taxon>
        <taxon>Basidiomycota</taxon>
        <taxon>Agaricomycotina</taxon>
        <taxon>Agaricomycetes</taxon>
        <taxon>Agaricomycetidae</taxon>
        <taxon>Boletales</taxon>
        <taxon>Suillineae</taxon>
        <taxon>Suillaceae</taxon>
        <taxon>Suillus</taxon>
    </lineage>
</organism>
<evidence type="ECO:0000313" key="2">
    <source>
        <dbReference type="EMBL" id="KAG2100649.1"/>
    </source>
</evidence>